<sequence>MRKVLMEQVITKCLTGSDEPVKDVVHSFSELLPKGEKPWTKEEEEYIYNRLWEESLKLTDWIPVNCG</sequence>
<comment type="caution">
    <text evidence="1">The sequence shown here is derived from an EMBL/GenBank/DDBJ whole genome shotgun (WGS) entry which is preliminary data.</text>
</comment>
<dbReference type="PATRIC" id="fig|1423755.3.peg.535"/>
<keyword evidence="2" id="KW-1185">Reference proteome</keyword>
<dbReference type="Proteomes" id="UP000051054">
    <property type="component" value="Unassembled WGS sequence"/>
</dbReference>
<dbReference type="STRING" id="1423755.FC40_GL000482"/>
<proteinExistence type="predicted"/>
<dbReference type="EMBL" id="AZGD01000087">
    <property type="protein sequence ID" value="KRM19188.1"/>
    <property type="molecule type" value="Genomic_DNA"/>
</dbReference>
<dbReference type="RefSeq" id="WP_025022299.1">
    <property type="nucleotide sequence ID" value="NZ_AZGD01000087.1"/>
</dbReference>
<dbReference type="AlphaFoldDB" id="A0A0R1WSP2"/>
<evidence type="ECO:0000313" key="1">
    <source>
        <dbReference type="EMBL" id="KRM19188.1"/>
    </source>
</evidence>
<protein>
    <submittedName>
        <fullName evidence="1">Uncharacterized protein</fullName>
    </submittedName>
</protein>
<reference evidence="1 2" key="1">
    <citation type="journal article" date="2015" name="Genome Announc.">
        <title>Expanding the biotechnology potential of lactobacilli through comparative genomics of 213 strains and associated genera.</title>
        <authorList>
            <person name="Sun Z."/>
            <person name="Harris H.M."/>
            <person name="McCann A."/>
            <person name="Guo C."/>
            <person name="Argimon S."/>
            <person name="Zhang W."/>
            <person name="Yang X."/>
            <person name="Jeffery I.B."/>
            <person name="Cooney J.C."/>
            <person name="Kagawa T.F."/>
            <person name="Liu W."/>
            <person name="Song Y."/>
            <person name="Salvetti E."/>
            <person name="Wrobel A."/>
            <person name="Rasinkangas P."/>
            <person name="Parkhill J."/>
            <person name="Rea M.C."/>
            <person name="O'Sullivan O."/>
            <person name="Ritari J."/>
            <person name="Douillard F.P."/>
            <person name="Paul Ross R."/>
            <person name="Yang R."/>
            <person name="Briner A.E."/>
            <person name="Felis G.E."/>
            <person name="de Vos W.M."/>
            <person name="Barrangou R."/>
            <person name="Klaenhammer T.R."/>
            <person name="Caufield P.W."/>
            <person name="Cui Y."/>
            <person name="Zhang H."/>
            <person name="O'Toole P.W."/>
        </authorList>
    </citation>
    <scope>NUCLEOTIDE SEQUENCE [LARGE SCALE GENOMIC DNA]</scope>
    <source>
        <strain evidence="1 2">DSM 18933</strain>
    </source>
</reference>
<organism evidence="1 2">
    <name type="scientific">Ligilactobacillus hayakitensis DSM 18933 = JCM 14209</name>
    <dbReference type="NCBI Taxonomy" id="1423755"/>
    <lineage>
        <taxon>Bacteria</taxon>
        <taxon>Bacillati</taxon>
        <taxon>Bacillota</taxon>
        <taxon>Bacilli</taxon>
        <taxon>Lactobacillales</taxon>
        <taxon>Lactobacillaceae</taxon>
        <taxon>Ligilactobacillus</taxon>
    </lineage>
</organism>
<name>A0A0R1WSP2_9LACO</name>
<accession>A0A0R1WSP2</accession>
<gene>
    <name evidence="1" type="ORF">FC40_GL000482</name>
</gene>
<evidence type="ECO:0000313" key="2">
    <source>
        <dbReference type="Proteomes" id="UP000051054"/>
    </source>
</evidence>